<dbReference type="Gene3D" id="3.60.110.10">
    <property type="entry name" value="Carbon-nitrogen hydrolase"/>
    <property type="match status" value="1"/>
</dbReference>
<keyword evidence="6 9" id="KW-1133">Transmembrane helix</keyword>
<feature type="transmembrane region" description="Helical" evidence="9">
    <location>
        <begin position="92"/>
        <end position="112"/>
    </location>
</feature>
<evidence type="ECO:0000256" key="4">
    <source>
        <dbReference type="ARBA" id="ARBA00022679"/>
    </source>
</evidence>
<keyword evidence="3" id="KW-1003">Cell membrane</keyword>
<dbReference type="GO" id="GO:0016410">
    <property type="term" value="F:N-acyltransferase activity"/>
    <property type="evidence" value="ECO:0007669"/>
    <property type="project" value="InterPro"/>
</dbReference>
<dbReference type="PANTHER" id="PTHR38686">
    <property type="entry name" value="APOLIPOPROTEIN N-ACYLTRANSFERASE"/>
    <property type="match status" value="1"/>
</dbReference>
<evidence type="ECO:0000256" key="7">
    <source>
        <dbReference type="ARBA" id="ARBA00023136"/>
    </source>
</evidence>
<dbReference type="AlphaFoldDB" id="A0A937L599"/>
<evidence type="ECO:0000256" key="1">
    <source>
        <dbReference type="ARBA" id="ARBA00004651"/>
    </source>
</evidence>
<dbReference type="PROSITE" id="PS50263">
    <property type="entry name" value="CN_HYDROLASE"/>
    <property type="match status" value="1"/>
</dbReference>
<keyword evidence="5 9" id="KW-0812">Transmembrane</keyword>
<dbReference type="PANTHER" id="PTHR38686:SF1">
    <property type="entry name" value="APOLIPOPROTEIN N-ACYLTRANSFERASE"/>
    <property type="match status" value="1"/>
</dbReference>
<name>A0A937L599_9PROT</name>
<sequence>LALFHAAAFAAFGWLLQRMAVTRVGQFILLALLLALSEFARGHMLTGLPWNLPAMGWAGFLYLAQPVALVGIYGLSLLALLSIALMADCTRCAVIAALALPALAFIWSGFALHATPRMTPSETKLTVVQPNLAQREKWQADLRDRHVDKTFRLTALGLKAAPDTDLIIWPETAIPALIDEGEGFGERLAAMVLFEEDGETRKAAPYLLTGAVRRDIGIDKTSYYNSAMLWSGAGVLVARADKHHLVPFGEYLPAQSLLEAIGLEQLTRLRGGYAAGPEGALLSAPHLPDLVPLICYEAVFPHLSRHPGATRPAALINLTNDGWFGESFGPYQHLAQARLRAIEQGLPLIRAANTGMSAAFDARGRQLAGLALGAEGVFSLPLPAALPPTLYARFGELGFWLIWGIGLLFVWARRTRTP</sequence>
<keyword evidence="8" id="KW-0012">Acyltransferase</keyword>
<evidence type="ECO:0000256" key="5">
    <source>
        <dbReference type="ARBA" id="ARBA00022692"/>
    </source>
</evidence>
<evidence type="ECO:0000256" key="9">
    <source>
        <dbReference type="SAM" id="Phobius"/>
    </source>
</evidence>
<evidence type="ECO:0000256" key="3">
    <source>
        <dbReference type="ARBA" id="ARBA00022475"/>
    </source>
</evidence>
<feature type="domain" description="CN hydrolase" evidence="10">
    <location>
        <begin position="128"/>
        <end position="388"/>
    </location>
</feature>
<feature type="non-terminal residue" evidence="11">
    <location>
        <position position="1"/>
    </location>
</feature>
<feature type="transmembrane region" description="Helical" evidence="9">
    <location>
        <begin position="60"/>
        <end position="85"/>
    </location>
</feature>
<keyword evidence="7 9" id="KW-0472">Membrane</keyword>
<evidence type="ECO:0000259" key="10">
    <source>
        <dbReference type="PROSITE" id="PS50263"/>
    </source>
</evidence>
<dbReference type="InterPro" id="IPR045378">
    <property type="entry name" value="LNT_N"/>
</dbReference>
<evidence type="ECO:0000256" key="8">
    <source>
        <dbReference type="ARBA" id="ARBA00023315"/>
    </source>
</evidence>
<dbReference type="HAMAP" id="MF_01148">
    <property type="entry name" value="Lnt"/>
    <property type="match status" value="1"/>
</dbReference>
<evidence type="ECO:0000313" key="11">
    <source>
        <dbReference type="EMBL" id="MBL6761697.1"/>
    </source>
</evidence>
<dbReference type="Pfam" id="PF20154">
    <property type="entry name" value="LNT_N"/>
    <property type="match status" value="1"/>
</dbReference>
<dbReference type="EMBL" id="JADHOK010000028">
    <property type="protein sequence ID" value="MBL6761697.1"/>
    <property type="molecule type" value="Genomic_DNA"/>
</dbReference>
<protein>
    <submittedName>
        <fullName evidence="11">Apolipoprotein N-acyltransferase</fullName>
    </submittedName>
</protein>
<dbReference type="CDD" id="cd07571">
    <property type="entry name" value="ALP_N-acyl_transferase"/>
    <property type="match status" value="1"/>
</dbReference>
<accession>A0A937L599</accession>
<proteinExistence type="inferred from homology"/>
<dbReference type="NCBIfam" id="TIGR00546">
    <property type="entry name" value="lnt"/>
    <property type="match status" value="1"/>
</dbReference>
<dbReference type="InterPro" id="IPR036526">
    <property type="entry name" value="C-N_Hydrolase_sf"/>
</dbReference>
<dbReference type="Pfam" id="PF00795">
    <property type="entry name" value="CN_hydrolase"/>
    <property type="match status" value="1"/>
</dbReference>
<gene>
    <name evidence="11" type="primary">lnt</name>
    <name evidence="11" type="ORF">ISQ19_03260</name>
</gene>
<keyword evidence="4" id="KW-0808">Transferase</keyword>
<feature type="transmembrane region" description="Helical" evidence="9">
    <location>
        <begin position="390"/>
        <end position="412"/>
    </location>
</feature>
<dbReference type="GO" id="GO:0042158">
    <property type="term" value="P:lipoprotein biosynthetic process"/>
    <property type="evidence" value="ECO:0007669"/>
    <property type="project" value="InterPro"/>
</dbReference>
<evidence type="ECO:0000256" key="2">
    <source>
        <dbReference type="ARBA" id="ARBA00010065"/>
    </source>
</evidence>
<reference evidence="11" key="1">
    <citation type="submission" date="2020-10" db="EMBL/GenBank/DDBJ databases">
        <title>Microbiome of the Black Sea water column analyzed by genome centric metagenomics.</title>
        <authorList>
            <person name="Cabello-Yeves P.J."/>
            <person name="Callieri C."/>
            <person name="Picazo A."/>
            <person name="Mehrshad M."/>
            <person name="Haro-Moreno J.M."/>
            <person name="Roda-Garcia J."/>
            <person name="Dzembekova N."/>
            <person name="Slabakova V."/>
            <person name="Slabakova N."/>
            <person name="Moncheva S."/>
            <person name="Rodriguez-Valera F."/>
        </authorList>
    </citation>
    <scope>NUCLEOTIDE SEQUENCE</scope>
    <source>
        <strain evidence="11">BS307-5m-G5</strain>
    </source>
</reference>
<dbReference type="Proteomes" id="UP000785783">
    <property type="component" value="Unassembled WGS sequence"/>
</dbReference>
<dbReference type="GO" id="GO:0005886">
    <property type="term" value="C:plasma membrane"/>
    <property type="evidence" value="ECO:0007669"/>
    <property type="project" value="UniProtKB-SubCell"/>
</dbReference>
<comment type="subcellular location">
    <subcellularLocation>
        <location evidence="1">Cell membrane</location>
        <topology evidence="1">Multi-pass membrane protein</topology>
    </subcellularLocation>
</comment>
<organism evidence="11 12">
    <name type="scientific">PS1 clade bacterium</name>
    <dbReference type="NCBI Taxonomy" id="2175152"/>
    <lineage>
        <taxon>Bacteria</taxon>
        <taxon>Pseudomonadati</taxon>
        <taxon>Pseudomonadota</taxon>
        <taxon>Alphaproteobacteria</taxon>
        <taxon>PS1 clade</taxon>
    </lineage>
</organism>
<feature type="transmembrane region" description="Helical" evidence="9">
    <location>
        <begin position="20"/>
        <end position="40"/>
    </location>
</feature>
<dbReference type="SUPFAM" id="SSF56317">
    <property type="entry name" value="Carbon-nitrogen hydrolase"/>
    <property type="match status" value="1"/>
</dbReference>
<evidence type="ECO:0000313" key="12">
    <source>
        <dbReference type="Proteomes" id="UP000785783"/>
    </source>
</evidence>
<dbReference type="InterPro" id="IPR003010">
    <property type="entry name" value="C-N_Hydrolase"/>
</dbReference>
<comment type="caution">
    <text evidence="11">The sequence shown here is derived from an EMBL/GenBank/DDBJ whole genome shotgun (WGS) entry which is preliminary data.</text>
</comment>
<evidence type="ECO:0000256" key="6">
    <source>
        <dbReference type="ARBA" id="ARBA00022989"/>
    </source>
</evidence>
<dbReference type="InterPro" id="IPR004563">
    <property type="entry name" value="Apolipo_AcylTrfase"/>
</dbReference>
<comment type="similarity">
    <text evidence="2">Belongs to the CN hydrolase family. Apolipoprotein N-acyltransferase subfamily.</text>
</comment>